<keyword evidence="2" id="KW-0472">Membrane</keyword>
<comment type="caution">
    <text evidence="3">The sequence shown here is derived from an EMBL/GenBank/DDBJ whole genome shotgun (WGS) entry which is preliminary data.</text>
</comment>
<dbReference type="Pfam" id="PF11712">
    <property type="entry name" value="Vma12"/>
    <property type="match status" value="1"/>
</dbReference>
<dbReference type="Proteomes" id="UP000807353">
    <property type="component" value="Unassembled WGS sequence"/>
</dbReference>
<evidence type="ECO:0000256" key="1">
    <source>
        <dbReference type="SAM" id="MobiDB-lite"/>
    </source>
</evidence>
<keyword evidence="2" id="KW-1133">Transmembrane helix</keyword>
<organism evidence="3 4">
    <name type="scientific">Collybia nuda</name>
    <dbReference type="NCBI Taxonomy" id="64659"/>
    <lineage>
        <taxon>Eukaryota</taxon>
        <taxon>Fungi</taxon>
        <taxon>Dikarya</taxon>
        <taxon>Basidiomycota</taxon>
        <taxon>Agaricomycotina</taxon>
        <taxon>Agaricomycetes</taxon>
        <taxon>Agaricomycetidae</taxon>
        <taxon>Agaricales</taxon>
        <taxon>Tricholomatineae</taxon>
        <taxon>Clitocybaceae</taxon>
        <taxon>Collybia</taxon>
    </lineage>
</organism>
<keyword evidence="2" id="KW-0812">Transmembrane</keyword>
<protein>
    <submittedName>
        <fullName evidence="3">Uncharacterized protein</fullName>
    </submittedName>
</protein>
<dbReference type="OrthoDB" id="3193718at2759"/>
<feature type="region of interest" description="Disordered" evidence="1">
    <location>
        <begin position="181"/>
        <end position="219"/>
    </location>
</feature>
<dbReference type="EMBL" id="MU150267">
    <property type="protein sequence ID" value="KAF9462933.1"/>
    <property type="molecule type" value="Genomic_DNA"/>
</dbReference>
<accession>A0A9P5Y431</accession>
<proteinExistence type="predicted"/>
<evidence type="ECO:0000256" key="2">
    <source>
        <dbReference type="SAM" id="Phobius"/>
    </source>
</evidence>
<dbReference type="InterPro" id="IPR021013">
    <property type="entry name" value="ATPase_Vma12"/>
</dbReference>
<feature type="transmembrane region" description="Helical" evidence="2">
    <location>
        <begin position="149"/>
        <end position="170"/>
    </location>
</feature>
<sequence length="219" mass="24636">MNDTLHISLEAHLVDVLRPLPPIVPVELAESLTPYLVSVRPTTIPYSVLHTVSKWSRTTHGLEKLCTHSPPLEPSQYSMISLLAGTTTSPERKFGTYTPAKEPREMEAERRREKKAITTLLNAMFSIGGSGFATWWAADKTGWKNEWKVLLSLFVAVVVAVSETVLYIIWQSRRSSSKLRSIRPELSSSKHKKDDGDTYSLEPISTQVLSHNDPGLRRR</sequence>
<reference evidence="3" key="1">
    <citation type="submission" date="2020-11" db="EMBL/GenBank/DDBJ databases">
        <authorList>
            <consortium name="DOE Joint Genome Institute"/>
            <person name="Ahrendt S."/>
            <person name="Riley R."/>
            <person name="Andreopoulos W."/>
            <person name="Labutti K."/>
            <person name="Pangilinan J."/>
            <person name="Ruiz-Duenas F.J."/>
            <person name="Barrasa J.M."/>
            <person name="Sanchez-Garcia M."/>
            <person name="Camarero S."/>
            <person name="Miyauchi S."/>
            <person name="Serrano A."/>
            <person name="Linde D."/>
            <person name="Babiker R."/>
            <person name="Drula E."/>
            <person name="Ayuso-Fernandez I."/>
            <person name="Pacheco R."/>
            <person name="Padilla G."/>
            <person name="Ferreira P."/>
            <person name="Barriuso J."/>
            <person name="Kellner H."/>
            <person name="Castanera R."/>
            <person name="Alfaro M."/>
            <person name="Ramirez L."/>
            <person name="Pisabarro A.G."/>
            <person name="Kuo A."/>
            <person name="Tritt A."/>
            <person name="Lipzen A."/>
            <person name="He G."/>
            <person name="Yan M."/>
            <person name="Ng V."/>
            <person name="Cullen D."/>
            <person name="Martin F."/>
            <person name="Rosso M.-N."/>
            <person name="Henrissat B."/>
            <person name="Hibbett D."/>
            <person name="Martinez A.T."/>
            <person name="Grigoriev I.V."/>
        </authorList>
    </citation>
    <scope>NUCLEOTIDE SEQUENCE</scope>
    <source>
        <strain evidence="3">CBS 247.69</strain>
    </source>
</reference>
<dbReference type="GO" id="GO:0070072">
    <property type="term" value="P:vacuolar proton-transporting V-type ATPase complex assembly"/>
    <property type="evidence" value="ECO:0007669"/>
    <property type="project" value="InterPro"/>
</dbReference>
<keyword evidence="4" id="KW-1185">Reference proteome</keyword>
<dbReference type="AlphaFoldDB" id="A0A9P5Y431"/>
<evidence type="ECO:0000313" key="3">
    <source>
        <dbReference type="EMBL" id="KAF9462933.1"/>
    </source>
</evidence>
<evidence type="ECO:0000313" key="4">
    <source>
        <dbReference type="Proteomes" id="UP000807353"/>
    </source>
</evidence>
<name>A0A9P5Y431_9AGAR</name>
<gene>
    <name evidence="3" type="ORF">BDZ94DRAFT_1165080</name>
</gene>
<feature type="transmembrane region" description="Helical" evidence="2">
    <location>
        <begin position="116"/>
        <end position="137"/>
    </location>
</feature>